<evidence type="ECO:0000313" key="1">
    <source>
        <dbReference type="EMBL" id="MBV0900649.1"/>
    </source>
</evidence>
<dbReference type="GeneID" id="300246721"/>
<gene>
    <name evidence="1" type="ORF">KTS37_02505</name>
</gene>
<reference evidence="1" key="1">
    <citation type="submission" date="2021-06" db="EMBL/GenBank/DDBJ databases">
        <title>New haloarchaea isolates fom saline soil.</title>
        <authorList>
            <person name="Duran-Viseras A."/>
            <person name="Sanchez-Porro C.S."/>
            <person name="Ventosa A."/>
        </authorList>
    </citation>
    <scope>NUCLEOTIDE SEQUENCE</scope>
    <source>
        <strain evidence="1">JCM 18369</strain>
    </source>
</reference>
<dbReference type="EMBL" id="JAHQXE010000001">
    <property type="protein sequence ID" value="MBV0900649.1"/>
    <property type="molecule type" value="Genomic_DNA"/>
</dbReference>
<protein>
    <submittedName>
        <fullName evidence="1">Uncharacterized protein</fullName>
    </submittedName>
</protein>
<keyword evidence="2" id="KW-1185">Reference proteome</keyword>
<dbReference type="RefSeq" id="WP_174242921.1">
    <property type="nucleotide sequence ID" value="NZ_CP187146.1"/>
</dbReference>
<proteinExistence type="predicted"/>
<dbReference type="Proteomes" id="UP001166304">
    <property type="component" value="Unassembled WGS sequence"/>
</dbReference>
<sequence length="54" mass="6254">MSPQRPHSEPLRSRAFEITVDGGRETFRALSIEHADCETEWIMSDTVYALDNMR</sequence>
<accession>A0AA41FZ42</accession>
<comment type="caution">
    <text evidence="1">The sequence shown here is derived from an EMBL/GenBank/DDBJ whole genome shotgun (WGS) entry which is preliminary data.</text>
</comment>
<name>A0AA41FZ42_9EURY</name>
<dbReference type="AlphaFoldDB" id="A0AA41FZ42"/>
<organism evidence="1 2">
    <name type="scientific">Haloarcula salina</name>
    <dbReference type="NCBI Taxonomy" id="1429914"/>
    <lineage>
        <taxon>Archaea</taxon>
        <taxon>Methanobacteriati</taxon>
        <taxon>Methanobacteriota</taxon>
        <taxon>Stenosarchaea group</taxon>
        <taxon>Halobacteria</taxon>
        <taxon>Halobacteriales</taxon>
        <taxon>Haloarculaceae</taxon>
        <taxon>Haloarcula</taxon>
    </lineage>
</organism>
<evidence type="ECO:0000313" key="2">
    <source>
        <dbReference type="Proteomes" id="UP001166304"/>
    </source>
</evidence>